<protein>
    <submittedName>
        <fullName evidence="1">Uncharacterized protein</fullName>
    </submittedName>
</protein>
<evidence type="ECO:0000313" key="2">
    <source>
        <dbReference type="Proteomes" id="UP000314294"/>
    </source>
</evidence>
<evidence type="ECO:0000313" key="1">
    <source>
        <dbReference type="EMBL" id="TNN45681.1"/>
    </source>
</evidence>
<accession>A0A4Z2FXH1</accession>
<name>A0A4Z2FXH1_9TELE</name>
<sequence length="231" mass="26026">MAVSESTDTNTVAHCSRGTRWQRGLPKAQPWLSKAYDAVSGTQLKHISKSPAAKLLMKKKFHPKQCRENLSVHTVMYSNVCQHSSPALFLRGRRLQPLTHTQPESPTFRINRNPPKGIGVKMLIAMLTAMYMVVRVVESIGVRFAGQQDPSPYLVSQPLPWHVHSVSRRRRSSKIDEFDDFRRNSIGVYRKKTNASNGAAPPLSPVGVEKAAATIQTHYRKFQQKKQKNGK</sequence>
<reference evidence="1 2" key="1">
    <citation type="submission" date="2019-03" db="EMBL/GenBank/DDBJ databases">
        <title>First draft genome of Liparis tanakae, snailfish: a comprehensive survey of snailfish specific genes.</title>
        <authorList>
            <person name="Kim W."/>
            <person name="Song I."/>
            <person name="Jeong J.-H."/>
            <person name="Kim D."/>
            <person name="Kim S."/>
            <person name="Ryu S."/>
            <person name="Song J.Y."/>
            <person name="Lee S.K."/>
        </authorList>
    </citation>
    <scope>NUCLEOTIDE SEQUENCE [LARGE SCALE GENOMIC DNA]</scope>
    <source>
        <tissue evidence="1">Muscle</tissue>
    </source>
</reference>
<dbReference type="Proteomes" id="UP000314294">
    <property type="component" value="Unassembled WGS sequence"/>
</dbReference>
<keyword evidence="2" id="KW-1185">Reference proteome</keyword>
<dbReference type="OrthoDB" id="9049358at2759"/>
<gene>
    <name evidence="1" type="ORF">EYF80_044110</name>
</gene>
<proteinExistence type="predicted"/>
<organism evidence="1 2">
    <name type="scientific">Liparis tanakae</name>
    <name type="common">Tanaka's snailfish</name>
    <dbReference type="NCBI Taxonomy" id="230148"/>
    <lineage>
        <taxon>Eukaryota</taxon>
        <taxon>Metazoa</taxon>
        <taxon>Chordata</taxon>
        <taxon>Craniata</taxon>
        <taxon>Vertebrata</taxon>
        <taxon>Euteleostomi</taxon>
        <taxon>Actinopterygii</taxon>
        <taxon>Neopterygii</taxon>
        <taxon>Teleostei</taxon>
        <taxon>Neoteleostei</taxon>
        <taxon>Acanthomorphata</taxon>
        <taxon>Eupercaria</taxon>
        <taxon>Perciformes</taxon>
        <taxon>Cottioidei</taxon>
        <taxon>Cottales</taxon>
        <taxon>Liparidae</taxon>
        <taxon>Liparis</taxon>
    </lineage>
</organism>
<dbReference type="EMBL" id="SRLO01000830">
    <property type="protein sequence ID" value="TNN45681.1"/>
    <property type="molecule type" value="Genomic_DNA"/>
</dbReference>
<dbReference type="AlphaFoldDB" id="A0A4Z2FXH1"/>
<comment type="caution">
    <text evidence="1">The sequence shown here is derived from an EMBL/GenBank/DDBJ whole genome shotgun (WGS) entry which is preliminary data.</text>
</comment>